<dbReference type="PANTHER" id="PTHR34203:SF15">
    <property type="entry name" value="SLL1173 PROTEIN"/>
    <property type="match status" value="1"/>
</dbReference>
<keyword evidence="3" id="KW-1185">Reference proteome</keyword>
<accession>A0A160T353</accession>
<dbReference type="InterPro" id="IPR052514">
    <property type="entry name" value="SAM-dependent_MTase"/>
</dbReference>
<protein>
    <recommendedName>
        <fullName evidence="1">Methyltransferase FkbM domain-containing protein</fullName>
    </recommendedName>
</protein>
<reference evidence="2" key="1">
    <citation type="submission" date="2016-01" db="EMBL/GenBank/DDBJ databases">
        <authorList>
            <person name="Mcilroy J.S."/>
            <person name="Karst M S."/>
            <person name="Albertsen M."/>
        </authorList>
    </citation>
    <scope>NUCLEOTIDE SEQUENCE</scope>
    <source>
        <strain evidence="2">Cfx-K</strain>
    </source>
</reference>
<proteinExistence type="predicted"/>
<dbReference type="Pfam" id="PF05050">
    <property type="entry name" value="Methyltransf_21"/>
    <property type="match status" value="1"/>
</dbReference>
<dbReference type="RefSeq" id="WP_095043559.1">
    <property type="nucleotide sequence ID" value="NZ_LN890655.1"/>
</dbReference>
<organism evidence="2 3">
    <name type="scientific">Candidatus Promineifilum breve</name>
    <dbReference type="NCBI Taxonomy" id="1806508"/>
    <lineage>
        <taxon>Bacteria</taxon>
        <taxon>Bacillati</taxon>
        <taxon>Chloroflexota</taxon>
        <taxon>Ardenticatenia</taxon>
        <taxon>Candidatus Promineifilales</taxon>
        <taxon>Candidatus Promineifilaceae</taxon>
        <taxon>Candidatus Promineifilum</taxon>
    </lineage>
</organism>
<sequence length="271" mass="29427">MTETTTEELRGVARSIRRVIQPTTTTDLLGVTYTLRREARPQGPDRDYAVLKALATGRRCVLDVGANLGLTALLMTSTMAPDGRLFAFETSEEACRIIGDNAALNGLADRIVVVNALIAERSGLTIDFYGDSFSGGASIIPGYLAHNRPLRKATMALDDFVADCGCAPDLLKIDVEGAELRVLAGLNQTMAVHRPLLFVELHSWGDVTIPNTVARLLEQLAPLAYRLIYLRHKAVVDDPAVFAGRGRCHVLLCPNESSFFDELAMLDTTGL</sequence>
<dbReference type="SUPFAM" id="SSF53335">
    <property type="entry name" value="S-adenosyl-L-methionine-dependent methyltransferases"/>
    <property type="match status" value="1"/>
</dbReference>
<dbReference type="AlphaFoldDB" id="A0A160T353"/>
<dbReference type="KEGG" id="pbf:CFX0092_A2296"/>
<dbReference type="InterPro" id="IPR029063">
    <property type="entry name" value="SAM-dependent_MTases_sf"/>
</dbReference>
<evidence type="ECO:0000313" key="2">
    <source>
        <dbReference type="EMBL" id="CUS04174.2"/>
    </source>
</evidence>
<name>A0A160T353_9CHLR</name>
<evidence type="ECO:0000313" key="3">
    <source>
        <dbReference type="Proteomes" id="UP000215027"/>
    </source>
</evidence>
<dbReference type="InterPro" id="IPR006342">
    <property type="entry name" value="FkbM_mtfrase"/>
</dbReference>
<feature type="domain" description="Methyltransferase FkbM" evidence="1">
    <location>
        <begin position="63"/>
        <end position="218"/>
    </location>
</feature>
<dbReference type="EMBL" id="LN890655">
    <property type="protein sequence ID" value="CUS04174.2"/>
    <property type="molecule type" value="Genomic_DNA"/>
</dbReference>
<dbReference type="PANTHER" id="PTHR34203">
    <property type="entry name" value="METHYLTRANSFERASE, FKBM FAMILY PROTEIN"/>
    <property type="match status" value="1"/>
</dbReference>
<gene>
    <name evidence="2" type="ORF">CFX0092_A2296</name>
</gene>
<dbReference type="NCBIfam" id="TIGR01444">
    <property type="entry name" value="fkbM_fam"/>
    <property type="match status" value="1"/>
</dbReference>
<dbReference type="OrthoDB" id="166647at2"/>
<dbReference type="Gene3D" id="3.40.50.150">
    <property type="entry name" value="Vaccinia Virus protein VP39"/>
    <property type="match status" value="1"/>
</dbReference>
<dbReference type="Proteomes" id="UP000215027">
    <property type="component" value="Chromosome I"/>
</dbReference>
<evidence type="ECO:0000259" key="1">
    <source>
        <dbReference type="Pfam" id="PF05050"/>
    </source>
</evidence>